<organism evidence="1 2">
    <name type="scientific">Bordetella bronchialis</name>
    <dbReference type="NCBI Taxonomy" id="463025"/>
    <lineage>
        <taxon>Bacteria</taxon>
        <taxon>Pseudomonadati</taxon>
        <taxon>Pseudomonadota</taxon>
        <taxon>Betaproteobacteria</taxon>
        <taxon>Burkholderiales</taxon>
        <taxon>Alcaligenaceae</taxon>
        <taxon>Bordetella</taxon>
    </lineage>
</organism>
<dbReference type="NCBIfam" id="NF047595">
    <property type="entry name" value="IS66_ISRel24_TnpA"/>
    <property type="match status" value="1"/>
</dbReference>
<dbReference type="Proteomes" id="UP000091897">
    <property type="component" value="Chromosome"/>
</dbReference>
<evidence type="ECO:0000313" key="1">
    <source>
        <dbReference type="EMBL" id="ANN69364.1"/>
    </source>
</evidence>
<reference evidence="1 2" key="1">
    <citation type="submission" date="2016-06" db="EMBL/GenBank/DDBJ databases">
        <title>Complete genome sequences of Bordetella bronchialis and Bordetella flabilis.</title>
        <authorList>
            <person name="LiPuma J.J."/>
            <person name="Spilker T."/>
        </authorList>
    </citation>
    <scope>NUCLEOTIDE SEQUENCE [LARGE SCALE GENOMIC DNA]</scope>
    <source>
        <strain evidence="1 2">AU3182</strain>
    </source>
</reference>
<name>A0ABM6CYY2_9BORD</name>
<protein>
    <submittedName>
        <fullName evidence="1">Transposase</fullName>
    </submittedName>
</protein>
<accession>A0ABM6CYY2</accession>
<proteinExistence type="predicted"/>
<dbReference type="InterPro" id="IPR009057">
    <property type="entry name" value="Homeodomain-like_sf"/>
</dbReference>
<dbReference type="InterPro" id="IPR002514">
    <property type="entry name" value="Transposase_8"/>
</dbReference>
<sequence length="136" mass="14536">MTIEQVDFLPLQPIRVRSTGKRDYDPVAKQRLIQMCVSSGASISNMALKAGVNANQLPKWIGQSRQAPQAGKDALVPFVAVQACAVVDAPKPAALTAGRQTVLSARLPDGTLMELPCGVDDAELIKAIVDALWSQR</sequence>
<gene>
    <name evidence="1" type="ORF">BAU06_02755</name>
</gene>
<keyword evidence="2" id="KW-1185">Reference proteome</keyword>
<dbReference type="RefSeq" id="WP_066357765.1">
    <property type="nucleotide sequence ID" value="NZ_CBCSFJ010000021.1"/>
</dbReference>
<dbReference type="EMBL" id="CP016170">
    <property type="protein sequence ID" value="ANN69364.1"/>
    <property type="molecule type" value="Genomic_DNA"/>
</dbReference>
<dbReference type="Pfam" id="PF01527">
    <property type="entry name" value="HTH_Tnp_1"/>
    <property type="match status" value="1"/>
</dbReference>
<evidence type="ECO:0000313" key="2">
    <source>
        <dbReference type="Proteomes" id="UP000091897"/>
    </source>
</evidence>
<dbReference type="SUPFAM" id="SSF46689">
    <property type="entry name" value="Homeodomain-like"/>
    <property type="match status" value="1"/>
</dbReference>